<dbReference type="EMBL" id="CP000853">
    <property type="protein sequence ID" value="ABW17625.1"/>
    <property type="molecule type" value="Genomic_DNA"/>
</dbReference>
<reference evidence="4" key="1">
    <citation type="submission" date="2007-10" db="EMBL/GenBank/DDBJ databases">
        <title>Complete genome of Alkaliphilus oremlandii OhILAs.</title>
        <authorList>
            <person name="Copeland A."/>
            <person name="Lucas S."/>
            <person name="Lapidus A."/>
            <person name="Barry K."/>
            <person name="Detter J.C."/>
            <person name="Glavina del Rio T."/>
            <person name="Hammon N."/>
            <person name="Israni S."/>
            <person name="Dalin E."/>
            <person name="Tice H."/>
            <person name="Pitluck S."/>
            <person name="Chain P."/>
            <person name="Malfatti S."/>
            <person name="Shin M."/>
            <person name="Vergez L."/>
            <person name="Schmutz J."/>
            <person name="Larimer F."/>
            <person name="Land M."/>
            <person name="Hauser L."/>
            <person name="Kyrpides N."/>
            <person name="Mikhailova N."/>
            <person name="Stolz J.F."/>
            <person name="Dawson A."/>
            <person name="Fisher E."/>
            <person name="Crable B."/>
            <person name="Perera E."/>
            <person name="Lisak J."/>
            <person name="Ranganathan M."/>
            <person name="Basu P."/>
            <person name="Richardson P."/>
        </authorList>
    </citation>
    <scope>NUCLEOTIDE SEQUENCE [LARGE SCALE GENOMIC DNA]</scope>
    <source>
        <strain evidence="4">OhILAs</strain>
    </source>
</reference>
<dbReference type="Proteomes" id="UP000000269">
    <property type="component" value="Chromosome"/>
</dbReference>
<dbReference type="Gene3D" id="3.30.70.100">
    <property type="match status" value="1"/>
</dbReference>
<dbReference type="KEGG" id="aoe:Clos_0055"/>
<accession>A8MEF4</accession>
<proteinExistence type="predicted"/>
<dbReference type="STRING" id="350688.Clos_0055"/>
<dbReference type="CDD" id="cd00371">
    <property type="entry name" value="HMA"/>
    <property type="match status" value="1"/>
</dbReference>
<dbReference type="SUPFAM" id="SSF55008">
    <property type="entry name" value="HMA, heavy metal-associated domain"/>
    <property type="match status" value="1"/>
</dbReference>
<evidence type="ECO:0000256" key="1">
    <source>
        <dbReference type="ARBA" id="ARBA00022723"/>
    </source>
</evidence>
<dbReference type="GO" id="GO:0005507">
    <property type="term" value="F:copper ion binding"/>
    <property type="evidence" value="ECO:0007669"/>
    <property type="project" value="InterPro"/>
</dbReference>
<gene>
    <name evidence="3" type="ordered locus">Clos_0055</name>
</gene>
<evidence type="ECO:0000313" key="4">
    <source>
        <dbReference type="Proteomes" id="UP000000269"/>
    </source>
</evidence>
<name>A8MEF4_ALKOO</name>
<keyword evidence="4" id="KW-1185">Reference proteome</keyword>
<dbReference type="InterPro" id="IPR000428">
    <property type="entry name" value="Cu-bd"/>
</dbReference>
<dbReference type="InterPro" id="IPR036163">
    <property type="entry name" value="HMA_dom_sf"/>
</dbReference>
<dbReference type="OrthoDB" id="9813965at2"/>
<dbReference type="RefSeq" id="WP_012157940.1">
    <property type="nucleotide sequence ID" value="NC_009922.1"/>
</dbReference>
<dbReference type="GO" id="GO:0006825">
    <property type="term" value="P:copper ion transport"/>
    <property type="evidence" value="ECO:0007669"/>
    <property type="project" value="InterPro"/>
</dbReference>
<dbReference type="Pfam" id="PF00403">
    <property type="entry name" value="HMA"/>
    <property type="match status" value="1"/>
</dbReference>
<dbReference type="HOGENOM" id="CLU_134973_6_2_9"/>
<feature type="domain" description="HMA" evidence="2">
    <location>
        <begin position="1"/>
        <end position="66"/>
    </location>
</feature>
<dbReference type="eggNOG" id="COG2608">
    <property type="taxonomic scope" value="Bacteria"/>
</dbReference>
<dbReference type="PRINTS" id="PR00944">
    <property type="entry name" value="CUEXPORT"/>
</dbReference>
<sequence>MKKKIMIEGMSCGHCSGRVEKALKEQSAVKAVTVDLASKNAVVELSEDLSDDVIKEIIDDAGYDVVGIENL</sequence>
<evidence type="ECO:0000313" key="3">
    <source>
        <dbReference type="EMBL" id="ABW17625.1"/>
    </source>
</evidence>
<dbReference type="InterPro" id="IPR006121">
    <property type="entry name" value="HMA_dom"/>
</dbReference>
<keyword evidence="1" id="KW-0479">Metal-binding</keyword>
<organism evidence="3 4">
    <name type="scientific">Alkaliphilus oremlandii (strain OhILAs)</name>
    <name type="common">Clostridium oremlandii (strain OhILAs)</name>
    <dbReference type="NCBI Taxonomy" id="350688"/>
    <lineage>
        <taxon>Bacteria</taxon>
        <taxon>Bacillati</taxon>
        <taxon>Bacillota</taxon>
        <taxon>Clostridia</taxon>
        <taxon>Peptostreptococcales</taxon>
        <taxon>Natronincolaceae</taxon>
        <taxon>Alkaliphilus</taxon>
    </lineage>
</organism>
<dbReference type="AlphaFoldDB" id="A8MEF4"/>
<dbReference type="InterPro" id="IPR017969">
    <property type="entry name" value="Heavy-metal-associated_CS"/>
</dbReference>
<protein>
    <submittedName>
        <fullName evidence="3">Copper ion binding protein</fullName>
    </submittedName>
</protein>
<dbReference type="PROSITE" id="PS01047">
    <property type="entry name" value="HMA_1"/>
    <property type="match status" value="1"/>
</dbReference>
<dbReference type="FunFam" id="3.30.70.100:FF:000001">
    <property type="entry name" value="ATPase copper transporting beta"/>
    <property type="match status" value="1"/>
</dbReference>
<dbReference type="PROSITE" id="PS50846">
    <property type="entry name" value="HMA_2"/>
    <property type="match status" value="1"/>
</dbReference>
<evidence type="ECO:0000259" key="2">
    <source>
        <dbReference type="PROSITE" id="PS50846"/>
    </source>
</evidence>